<dbReference type="InParanoid" id="E2B0B8"/>
<proteinExistence type="predicted"/>
<dbReference type="EMBL" id="GL444493">
    <property type="protein sequence ID" value="EFN60870.1"/>
    <property type="molecule type" value="Genomic_DNA"/>
</dbReference>
<dbReference type="PANTHER" id="PTHR47027:SF8">
    <property type="entry name" value="RIBONUCLEASE H"/>
    <property type="match status" value="1"/>
</dbReference>
<organism evidence="2">
    <name type="scientific">Camponotus floridanus</name>
    <name type="common">Florida carpenter ant</name>
    <dbReference type="NCBI Taxonomy" id="104421"/>
    <lineage>
        <taxon>Eukaryota</taxon>
        <taxon>Metazoa</taxon>
        <taxon>Ecdysozoa</taxon>
        <taxon>Arthropoda</taxon>
        <taxon>Hexapoda</taxon>
        <taxon>Insecta</taxon>
        <taxon>Pterygota</taxon>
        <taxon>Neoptera</taxon>
        <taxon>Endopterygota</taxon>
        <taxon>Hymenoptera</taxon>
        <taxon>Apocrita</taxon>
        <taxon>Aculeata</taxon>
        <taxon>Formicoidea</taxon>
        <taxon>Formicidae</taxon>
        <taxon>Formicinae</taxon>
        <taxon>Camponotus</taxon>
    </lineage>
</organism>
<keyword evidence="2" id="KW-1185">Reference proteome</keyword>
<reference evidence="1 2" key="1">
    <citation type="journal article" date="2010" name="Science">
        <title>Genomic comparison of the ants Camponotus floridanus and Harpegnathos saltator.</title>
        <authorList>
            <person name="Bonasio R."/>
            <person name="Zhang G."/>
            <person name="Ye C."/>
            <person name="Mutti N.S."/>
            <person name="Fang X."/>
            <person name="Qin N."/>
            <person name="Donahue G."/>
            <person name="Yang P."/>
            <person name="Li Q."/>
            <person name="Li C."/>
            <person name="Zhang P."/>
            <person name="Huang Z."/>
            <person name="Berger S.L."/>
            <person name="Reinberg D."/>
            <person name="Wang J."/>
            <person name="Liebig J."/>
        </authorList>
    </citation>
    <scope>NUCLEOTIDE SEQUENCE [LARGE SCALE GENOMIC DNA]</scope>
    <source>
        <strain evidence="2">C129</strain>
    </source>
</reference>
<protein>
    <recommendedName>
        <fullName evidence="3">Reverse transcriptase domain-containing protein</fullName>
    </recommendedName>
</protein>
<dbReference type="Proteomes" id="UP000000311">
    <property type="component" value="Unassembled WGS sequence"/>
</dbReference>
<dbReference type="OMA" id="IMIVDRP"/>
<evidence type="ECO:0000313" key="2">
    <source>
        <dbReference type="Proteomes" id="UP000000311"/>
    </source>
</evidence>
<feature type="non-terminal residue" evidence="1">
    <location>
        <position position="91"/>
    </location>
</feature>
<evidence type="ECO:0000313" key="1">
    <source>
        <dbReference type="EMBL" id="EFN60870.1"/>
    </source>
</evidence>
<dbReference type="AlphaFoldDB" id="E2B0B8"/>
<dbReference type="PANTHER" id="PTHR47027">
    <property type="entry name" value="REVERSE TRANSCRIPTASE DOMAIN-CONTAINING PROTEIN"/>
    <property type="match status" value="1"/>
</dbReference>
<accession>E2B0B8</accession>
<name>E2B0B8_CAMFO</name>
<sequence length="91" mass="10375">KISNLRYADNTTLLGDTEEEIIRLMFKVDEVNRDEDLKINTSKTKIMIVDRPTEEELVPVSIGGIEIVKEFIYLGAKLTNTGSCETEIRTR</sequence>
<feature type="non-terminal residue" evidence="1">
    <location>
        <position position="1"/>
    </location>
</feature>
<gene>
    <name evidence="1" type="ORF">EAG_16016</name>
</gene>
<evidence type="ECO:0008006" key="3">
    <source>
        <dbReference type="Google" id="ProtNLM"/>
    </source>
</evidence>